<sequence length="78" mass="8622">MQEKIEFLSDGVILVGTLFRPDNATGKLPTIVAAGGWCYTKEIVLPHIARVAVEQNLQFLTFDYAGFGESAGPRRQHM</sequence>
<name>A0A2C5Z0W3_9HYPO</name>
<evidence type="ECO:0000313" key="2">
    <source>
        <dbReference type="Proteomes" id="UP000224854"/>
    </source>
</evidence>
<keyword evidence="2" id="KW-1185">Reference proteome</keyword>
<dbReference type="AlphaFoldDB" id="A0A2C5Z0W3"/>
<accession>A0A2C5Z0W3</accession>
<organism evidence="1 2">
    <name type="scientific">Ophiocordyceps australis</name>
    <dbReference type="NCBI Taxonomy" id="1399860"/>
    <lineage>
        <taxon>Eukaryota</taxon>
        <taxon>Fungi</taxon>
        <taxon>Dikarya</taxon>
        <taxon>Ascomycota</taxon>
        <taxon>Pezizomycotina</taxon>
        <taxon>Sordariomycetes</taxon>
        <taxon>Hypocreomycetidae</taxon>
        <taxon>Hypocreales</taxon>
        <taxon>Ophiocordycipitaceae</taxon>
        <taxon>Ophiocordyceps</taxon>
    </lineage>
</organism>
<reference evidence="1 2" key="1">
    <citation type="submission" date="2017-06" db="EMBL/GenBank/DDBJ databases">
        <title>Ant-infecting Ophiocordyceps genomes reveal a high diversity of potential behavioral manipulation genes and a possible major role for enterotoxins.</title>
        <authorList>
            <person name="De Bekker C."/>
            <person name="Evans H.C."/>
            <person name="Brachmann A."/>
            <person name="Hughes D.P."/>
        </authorList>
    </citation>
    <scope>NUCLEOTIDE SEQUENCE [LARGE SCALE GENOMIC DNA]</scope>
    <source>
        <strain evidence="1 2">1348a</strain>
    </source>
</reference>
<protein>
    <recommendedName>
        <fullName evidence="3">Serine aminopeptidase S33 domain-containing protein</fullName>
    </recommendedName>
</protein>
<evidence type="ECO:0000313" key="1">
    <source>
        <dbReference type="EMBL" id="PHH75445.1"/>
    </source>
</evidence>
<dbReference type="Gene3D" id="3.40.50.1820">
    <property type="entry name" value="alpha/beta hydrolase"/>
    <property type="match status" value="1"/>
</dbReference>
<dbReference type="OrthoDB" id="2498029at2759"/>
<dbReference type="SUPFAM" id="SSF53474">
    <property type="entry name" value="alpha/beta-Hydrolases"/>
    <property type="match status" value="1"/>
</dbReference>
<gene>
    <name evidence="1" type="ORF">CDD82_4444</name>
</gene>
<comment type="caution">
    <text evidence="1">The sequence shown here is derived from an EMBL/GenBank/DDBJ whole genome shotgun (WGS) entry which is preliminary data.</text>
</comment>
<proteinExistence type="predicted"/>
<dbReference type="Proteomes" id="UP000224854">
    <property type="component" value="Unassembled WGS sequence"/>
</dbReference>
<evidence type="ECO:0008006" key="3">
    <source>
        <dbReference type="Google" id="ProtNLM"/>
    </source>
</evidence>
<dbReference type="InterPro" id="IPR029058">
    <property type="entry name" value="AB_hydrolase_fold"/>
</dbReference>
<dbReference type="EMBL" id="NJEU01000372">
    <property type="protein sequence ID" value="PHH75445.1"/>
    <property type="molecule type" value="Genomic_DNA"/>
</dbReference>